<organism evidence="3 4">
    <name type="scientific">Nocardioides aquaticus</name>
    <dbReference type="NCBI Taxonomy" id="160826"/>
    <lineage>
        <taxon>Bacteria</taxon>
        <taxon>Bacillati</taxon>
        <taxon>Actinomycetota</taxon>
        <taxon>Actinomycetes</taxon>
        <taxon>Propionibacteriales</taxon>
        <taxon>Nocardioidaceae</taxon>
        <taxon>Nocardioides</taxon>
    </lineage>
</organism>
<sequence length="405" mass="41930">MTIAVRFGRGSTADKPLLVLGPSLGTSATTLWSAAADRLAEHFHILAWELPGHGLDRVVPEGPLSVADLAAGVLELVDEVGERRFHYAGDSVGGAVGLQLLLDAPDRVASAVLLCTGARIGSEQVWNDRVAAVRAGGTAGLVEASAGRWFGPGFVGREPDRAGALLHALAGAADEGYAAVCQALAGFDVRDRLAEIGAAVLAVAGAEDAVTPVDGLREIADGVRDGRLEVLDGVAHLAPAEAPDRVAALVLEHALGIQPEPAPAPEEAPGVPGPTAAGPSYDAGMAVRREVLGDAHVDRATAATTSFTADFQQFVTEHAWGAVWTRDGLDRRSRSMITITAMVALGHQEELAMHVRAARTNGLSVEEIREVILHSAVYCGVPAANTAFRVAQEVLVGLGDVESPV</sequence>
<gene>
    <name evidence="3" type="primary">catD_1</name>
    <name evidence="3" type="ORF">ENKNEFLB_00531</name>
</gene>
<dbReference type="Proteomes" id="UP000679307">
    <property type="component" value="Chromosome"/>
</dbReference>
<dbReference type="NCBIfam" id="TIGR02425">
    <property type="entry name" value="decarb_PcaC"/>
    <property type="match status" value="1"/>
</dbReference>
<reference evidence="3 4" key="1">
    <citation type="submission" date="2021-05" db="EMBL/GenBank/DDBJ databases">
        <title>Complete genome of Nocardioides aquaticus KCTC 9944T isolated from meromictic and hypersaline Ekho Lake, Antarctica.</title>
        <authorList>
            <person name="Hwang K."/>
            <person name="Kim K.M."/>
            <person name="Choe H."/>
        </authorList>
    </citation>
    <scope>NUCLEOTIDE SEQUENCE [LARGE SCALE GENOMIC DNA]</scope>
    <source>
        <strain evidence="3 4">KCTC 9944</strain>
    </source>
</reference>
<dbReference type="GO" id="GO:0047570">
    <property type="term" value="F:3-oxoadipate enol-lactonase activity"/>
    <property type="evidence" value="ECO:0007669"/>
    <property type="project" value="UniProtKB-EC"/>
</dbReference>
<dbReference type="InterPro" id="IPR012788">
    <property type="entry name" value="Decarb_PcaC"/>
</dbReference>
<dbReference type="InterPro" id="IPR000073">
    <property type="entry name" value="AB_hydrolase_1"/>
</dbReference>
<proteinExistence type="predicted"/>
<dbReference type="Gene3D" id="1.20.1290.10">
    <property type="entry name" value="AhpD-like"/>
    <property type="match status" value="1"/>
</dbReference>
<feature type="domain" description="AB hydrolase-1" evidence="1">
    <location>
        <begin position="30"/>
        <end position="128"/>
    </location>
</feature>
<evidence type="ECO:0000259" key="1">
    <source>
        <dbReference type="Pfam" id="PF00561"/>
    </source>
</evidence>
<dbReference type="InterPro" id="IPR029032">
    <property type="entry name" value="AhpD-like"/>
</dbReference>
<keyword evidence="3" id="KW-0378">Hydrolase</keyword>
<dbReference type="InterPro" id="IPR003779">
    <property type="entry name" value="CMD-like"/>
</dbReference>
<protein>
    <submittedName>
        <fullName evidence="3">3-oxoadipate enol-lactonase 2</fullName>
        <ecNumber evidence="3">3.1.1.24</ecNumber>
    </submittedName>
</protein>
<dbReference type="Gene3D" id="3.40.50.1820">
    <property type="entry name" value="alpha/beta hydrolase"/>
    <property type="match status" value="1"/>
</dbReference>
<name>A0ABX8EGC0_9ACTN</name>
<evidence type="ECO:0000313" key="3">
    <source>
        <dbReference type="EMBL" id="QVT78158.1"/>
    </source>
</evidence>
<dbReference type="InterPro" id="IPR029058">
    <property type="entry name" value="AB_hydrolase_fold"/>
</dbReference>
<dbReference type="EC" id="3.1.1.24" evidence="3"/>
<evidence type="ECO:0000259" key="2">
    <source>
        <dbReference type="Pfam" id="PF02627"/>
    </source>
</evidence>
<feature type="domain" description="Carboxymuconolactone decarboxylase-like" evidence="2">
    <location>
        <begin position="310"/>
        <end position="393"/>
    </location>
</feature>
<dbReference type="Pfam" id="PF00561">
    <property type="entry name" value="Abhydrolase_1"/>
    <property type="match status" value="1"/>
</dbReference>
<dbReference type="PRINTS" id="PR00111">
    <property type="entry name" value="ABHYDROLASE"/>
</dbReference>
<keyword evidence="4" id="KW-1185">Reference proteome</keyword>
<dbReference type="PANTHER" id="PTHR33570:SF2">
    <property type="entry name" value="CARBOXYMUCONOLACTONE DECARBOXYLASE-LIKE DOMAIN-CONTAINING PROTEIN"/>
    <property type="match status" value="1"/>
</dbReference>
<dbReference type="SUPFAM" id="SSF53474">
    <property type="entry name" value="alpha/beta-Hydrolases"/>
    <property type="match status" value="1"/>
</dbReference>
<evidence type="ECO:0000313" key="4">
    <source>
        <dbReference type="Proteomes" id="UP000679307"/>
    </source>
</evidence>
<dbReference type="Pfam" id="PF02627">
    <property type="entry name" value="CMD"/>
    <property type="match status" value="1"/>
</dbReference>
<dbReference type="EMBL" id="CP075371">
    <property type="protein sequence ID" value="QVT78158.1"/>
    <property type="molecule type" value="Genomic_DNA"/>
</dbReference>
<dbReference type="InterPro" id="IPR052512">
    <property type="entry name" value="4CMD/NDH-1_regulator"/>
</dbReference>
<dbReference type="PANTHER" id="PTHR33570">
    <property type="entry name" value="4-CARBOXYMUCONOLACTONE DECARBOXYLASE FAMILY PROTEIN"/>
    <property type="match status" value="1"/>
</dbReference>
<accession>A0ABX8EGC0</accession>
<dbReference type="SUPFAM" id="SSF69118">
    <property type="entry name" value="AhpD-like"/>
    <property type="match status" value="1"/>
</dbReference>